<name>A0A8J2PQI7_9BILA</name>
<organism evidence="2 3">
    <name type="scientific">Cercopithifilaria johnstoni</name>
    <dbReference type="NCBI Taxonomy" id="2874296"/>
    <lineage>
        <taxon>Eukaryota</taxon>
        <taxon>Metazoa</taxon>
        <taxon>Ecdysozoa</taxon>
        <taxon>Nematoda</taxon>
        <taxon>Chromadorea</taxon>
        <taxon>Rhabditida</taxon>
        <taxon>Spirurina</taxon>
        <taxon>Spiruromorpha</taxon>
        <taxon>Filarioidea</taxon>
        <taxon>Onchocercidae</taxon>
        <taxon>Cercopithifilaria</taxon>
    </lineage>
</organism>
<feature type="compositionally biased region" description="Polar residues" evidence="1">
    <location>
        <begin position="267"/>
        <end position="279"/>
    </location>
</feature>
<feature type="region of interest" description="Disordered" evidence="1">
    <location>
        <begin position="267"/>
        <end position="364"/>
    </location>
</feature>
<evidence type="ECO:0000256" key="1">
    <source>
        <dbReference type="SAM" id="MobiDB-lite"/>
    </source>
</evidence>
<evidence type="ECO:0000313" key="3">
    <source>
        <dbReference type="Proteomes" id="UP000746747"/>
    </source>
</evidence>
<accession>A0A8J2PQI7</accession>
<feature type="region of interest" description="Disordered" evidence="1">
    <location>
        <begin position="179"/>
        <end position="239"/>
    </location>
</feature>
<dbReference type="Proteomes" id="UP000746747">
    <property type="component" value="Unassembled WGS sequence"/>
</dbReference>
<feature type="region of interest" description="Disordered" evidence="1">
    <location>
        <begin position="719"/>
        <end position="760"/>
    </location>
</feature>
<evidence type="ECO:0000313" key="2">
    <source>
        <dbReference type="EMBL" id="CAG9531096.1"/>
    </source>
</evidence>
<feature type="compositionally biased region" description="Polar residues" evidence="1">
    <location>
        <begin position="190"/>
        <end position="201"/>
    </location>
</feature>
<proteinExistence type="predicted"/>
<sequence length="870" mass="94748">LNHKAMLLLNHLRNSTRDDIRNPVKTVLNYLNSFDVSGVYVPTSAHLSTHGTSPLNYRFDGMSSSYDATVSVAPSYMDSTRLLKYRSSHSYAASVLPGNVSSTLNTEYFPYSSPSCASTMQQGFAPRPGDRSNHQEQFASLPRQFFQKSKISNASSVGDDSNLYLKQMQAAARFSPSVTTVKHPIHPEQKNLSSSTTTTSGFVAESLQGPNLSSEENGDSDGLRSLNRPDDPSFEVEDSVRCTRCTSTQSLSSLFPGERSTWNSCNNSAADSNRLSPVSATEIPDSPTQCAPLADSTTLSARDFESTEENEMRDEVSISKEVPLEPPKSNTMQSTNGKNSSVSKDDRDAKANTGQENLLDDDYGSFMGRADSELLNQSIESAMPKRVEINEEFLADMIEQAQPKLSPLKQYGSISGRNFSKASTARASSVKIDSDDFLLQSIASVLPQSSSSTHDMSGIGSPPKKARAMTGDTARTSGGPKRTSYAVLSNSHSRLTHSCSVLRTKESRPNGINLKTKLGNRITTSNSAALFDAALRSSFVESPKTTEKVRDALLLVHQDINEESDTLSEDNYSPLTDNNMAVDKNVPQDIDEESQTEQLVIDCSVVSETTKQTVKPVQKESCVQASMSIPFGLAHKNVEKQSSEQEIFTLPAPFSNCSSQNSSPCNPIITSTPRSSSKLLTKFPVKIPRHNVLISKSTQEKVSTSNTVIPRTRNSCNVAVKSSEDGRNPHRARSLPRPKQSVLSKAKPIPPSCSLPSSKITTPRAVTCRHRAITSDTSNISQNCSSSIYKTIKPQDVLIQEFAKNRSTKVLPLNHRNVNEKTVSVAVVPENDSMKDAVTADTENDSGTQCDNQSVAGRKKTIKQMLVTTV</sequence>
<reference evidence="2" key="1">
    <citation type="submission" date="2021-09" db="EMBL/GenBank/DDBJ databases">
        <authorList>
            <consortium name="Pathogen Informatics"/>
        </authorList>
    </citation>
    <scope>NUCLEOTIDE SEQUENCE</scope>
</reference>
<dbReference type="EMBL" id="CAKAEH010000467">
    <property type="protein sequence ID" value="CAG9531096.1"/>
    <property type="molecule type" value="Genomic_DNA"/>
</dbReference>
<dbReference type="OrthoDB" id="5918429at2759"/>
<feature type="region of interest" description="Disordered" evidence="1">
    <location>
        <begin position="448"/>
        <end position="484"/>
    </location>
</feature>
<protein>
    <submittedName>
        <fullName evidence="2">Uncharacterized protein</fullName>
    </submittedName>
</protein>
<keyword evidence="3" id="KW-1185">Reference proteome</keyword>
<dbReference type="AlphaFoldDB" id="A0A8J2PQI7"/>
<comment type="caution">
    <text evidence="2">The sequence shown here is derived from an EMBL/GenBank/DDBJ whole genome shotgun (WGS) entry which is preliminary data.</text>
</comment>
<gene>
    <name evidence="2" type="ORF">CJOHNSTONI_LOCUS1524</name>
</gene>
<feature type="non-terminal residue" evidence="2">
    <location>
        <position position="1"/>
    </location>
</feature>
<feature type="compositionally biased region" description="Polar residues" evidence="1">
    <location>
        <begin position="328"/>
        <end position="342"/>
    </location>
</feature>